<proteinExistence type="predicted"/>
<keyword evidence="2" id="KW-1185">Reference proteome</keyword>
<accession>A0ACC2VXQ1</accession>
<sequence>MLSNVLAVAKSIDFQGDTHAFLMYIGGGQMETDETCTSAVSGFTGIEGPSENSRTTTPARRRVQSNLDDETLRLSADMKGASTGPGPKPTLNVDELKEGNKP</sequence>
<reference evidence="1" key="1">
    <citation type="submission" date="2023-04" db="EMBL/GenBank/DDBJ databases">
        <title>Draft Genome sequencing of Naganishia species isolated from polar environments using Oxford Nanopore Technology.</title>
        <authorList>
            <person name="Leo P."/>
            <person name="Venkateswaran K."/>
        </authorList>
    </citation>
    <scope>NUCLEOTIDE SEQUENCE</scope>
    <source>
        <strain evidence="1">MNA-CCFEE 5261</strain>
    </source>
</reference>
<evidence type="ECO:0000313" key="2">
    <source>
        <dbReference type="Proteomes" id="UP001241377"/>
    </source>
</evidence>
<evidence type="ECO:0000313" key="1">
    <source>
        <dbReference type="EMBL" id="KAJ9103650.1"/>
    </source>
</evidence>
<gene>
    <name evidence="1" type="ORF">QFC19_004225</name>
</gene>
<dbReference type="Proteomes" id="UP001241377">
    <property type="component" value="Unassembled WGS sequence"/>
</dbReference>
<comment type="caution">
    <text evidence="1">The sequence shown here is derived from an EMBL/GenBank/DDBJ whole genome shotgun (WGS) entry which is preliminary data.</text>
</comment>
<dbReference type="EMBL" id="JASBWR010000044">
    <property type="protein sequence ID" value="KAJ9103650.1"/>
    <property type="molecule type" value="Genomic_DNA"/>
</dbReference>
<protein>
    <submittedName>
        <fullName evidence="1">Uncharacterized protein</fullName>
    </submittedName>
</protein>
<name>A0ACC2VXQ1_9TREE</name>
<organism evidence="1 2">
    <name type="scientific">Naganishia cerealis</name>
    <dbReference type="NCBI Taxonomy" id="610337"/>
    <lineage>
        <taxon>Eukaryota</taxon>
        <taxon>Fungi</taxon>
        <taxon>Dikarya</taxon>
        <taxon>Basidiomycota</taxon>
        <taxon>Agaricomycotina</taxon>
        <taxon>Tremellomycetes</taxon>
        <taxon>Filobasidiales</taxon>
        <taxon>Filobasidiaceae</taxon>
        <taxon>Naganishia</taxon>
    </lineage>
</organism>